<proteinExistence type="predicted"/>
<accession>A0A1B5L8D7</accession>
<dbReference type="Pfam" id="PF03407">
    <property type="entry name" value="Nucleotid_trans"/>
    <property type="match status" value="1"/>
</dbReference>
<comment type="caution">
    <text evidence="3">The sequence shown here is derived from an EMBL/GenBank/DDBJ whole genome shotgun (WGS) entry which is preliminary data.</text>
</comment>
<dbReference type="EMBL" id="BBTG02000081">
    <property type="protein sequence ID" value="GAO19847.1"/>
    <property type="molecule type" value="Genomic_DNA"/>
</dbReference>
<evidence type="ECO:0000256" key="1">
    <source>
        <dbReference type="SAM" id="Phobius"/>
    </source>
</evidence>
<name>A0A1B5L8D7_USTVR</name>
<evidence type="ECO:0000259" key="2">
    <source>
        <dbReference type="Pfam" id="PF03407"/>
    </source>
</evidence>
<keyword evidence="1" id="KW-0472">Membrane</keyword>
<protein>
    <recommendedName>
        <fullName evidence="2">Nucleotide-diphospho-sugar transferase domain-containing protein</fullName>
    </recommendedName>
</protein>
<dbReference type="PANTHER" id="PTHR47032">
    <property type="entry name" value="UDP-D-XYLOSE:L-FUCOSE ALPHA-1,3-D-XYLOSYLTRANSFERASE-RELATED"/>
    <property type="match status" value="1"/>
</dbReference>
<dbReference type="GO" id="GO:0016757">
    <property type="term" value="F:glycosyltransferase activity"/>
    <property type="evidence" value="ECO:0007669"/>
    <property type="project" value="TreeGrafter"/>
</dbReference>
<feature type="transmembrane region" description="Helical" evidence="1">
    <location>
        <begin position="21"/>
        <end position="37"/>
    </location>
</feature>
<dbReference type="InterPro" id="IPR005069">
    <property type="entry name" value="Nucl-diP-sugar_transferase"/>
</dbReference>
<sequence length="370" mass="42085">MAQARAGDRLWPFLLSQKLRVRLLALAMLLAVVYFFHRIGVARSSKAPDRKYGLPQNEIDVFASHAINNTVVIVPVNTGMMHLVENMICSLTTTRFDPSSIVFWALDKGAKLALDRKGLASYRDPSLYSTSGNSNRHGNTEQYHRMMRERPKFFLDVLSSGYDMLIVDADTVFWQSPLLLVPSEADKKMVDIVYSTDAREFYTEHDAFHDERRRGALMPPICNGLFWMKSNKNTVALWTEMLGVFEAPWWIQGIYRARFFQDDQRGIDVMLNDGRAKVVGPLPEGITKDKLPAADKAVLNVRLLDQTAVVNGQLLMFRAKTYQDKLDQLRAAGKDRIAAHMNWDTSVITKEDGARKKNIYFLDDDGKCRA</sequence>
<dbReference type="PANTHER" id="PTHR47032:SF1">
    <property type="entry name" value="UDP-D-XYLOSE:L-FUCOSE ALPHA-1,3-D-XYLOSYLTRANSFERASE-RELATED"/>
    <property type="match status" value="1"/>
</dbReference>
<organism evidence="3 4">
    <name type="scientific">Ustilaginoidea virens</name>
    <name type="common">Rice false smut fungus</name>
    <name type="synonym">Villosiclava virens</name>
    <dbReference type="NCBI Taxonomy" id="1159556"/>
    <lineage>
        <taxon>Eukaryota</taxon>
        <taxon>Fungi</taxon>
        <taxon>Dikarya</taxon>
        <taxon>Ascomycota</taxon>
        <taxon>Pezizomycotina</taxon>
        <taxon>Sordariomycetes</taxon>
        <taxon>Hypocreomycetidae</taxon>
        <taxon>Hypocreales</taxon>
        <taxon>Clavicipitaceae</taxon>
        <taxon>Ustilaginoidea</taxon>
    </lineage>
</organism>
<dbReference type="GO" id="GO:0005794">
    <property type="term" value="C:Golgi apparatus"/>
    <property type="evidence" value="ECO:0007669"/>
    <property type="project" value="TreeGrafter"/>
</dbReference>
<dbReference type="AlphaFoldDB" id="A0A1B5L8D7"/>
<evidence type="ECO:0000313" key="3">
    <source>
        <dbReference type="EMBL" id="GAO19847.1"/>
    </source>
</evidence>
<reference evidence="4" key="1">
    <citation type="journal article" date="2016" name="Genome Announc.">
        <title>Genome sequence of Ustilaginoidea virens IPU010, a rice pathogenic fungus causing false smut.</title>
        <authorList>
            <person name="Kumagai T."/>
            <person name="Ishii T."/>
            <person name="Terai G."/>
            <person name="Umemura M."/>
            <person name="Machida M."/>
            <person name="Asai K."/>
        </authorList>
    </citation>
    <scope>NUCLEOTIDE SEQUENCE [LARGE SCALE GENOMIC DNA]</scope>
    <source>
        <strain evidence="4">IPU010</strain>
    </source>
</reference>
<keyword evidence="1" id="KW-1133">Transmembrane helix</keyword>
<evidence type="ECO:0000313" key="4">
    <source>
        <dbReference type="Proteomes" id="UP000054053"/>
    </source>
</evidence>
<keyword evidence="1" id="KW-0812">Transmembrane</keyword>
<dbReference type="InterPro" id="IPR052636">
    <property type="entry name" value="UDP-D-xylose:L-fucose_XylT"/>
</dbReference>
<feature type="domain" description="Nucleotide-diphospho-sugar transferase" evidence="2">
    <location>
        <begin position="100"/>
        <end position="346"/>
    </location>
</feature>
<gene>
    <name evidence="3" type="ORF">UVI_02062910</name>
</gene>
<dbReference type="Proteomes" id="UP000054053">
    <property type="component" value="Unassembled WGS sequence"/>
</dbReference>